<dbReference type="EMBL" id="CP102845">
    <property type="protein sequence ID" value="UVF18639.1"/>
    <property type="molecule type" value="Genomic_DNA"/>
</dbReference>
<feature type="region of interest" description="Disordered" evidence="1">
    <location>
        <begin position="1"/>
        <end position="34"/>
    </location>
</feature>
<accession>A0ABY5RRR5</accession>
<feature type="compositionally biased region" description="Pro residues" evidence="1">
    <location>
        <begin position="101"/>
        <end position="119"/>
    </location>
</feature>
<feature type="region of interest" description="Disordered" evidence="1">
    <location>
        <begin position="75"/>
        <end position="136"/>
    </location>
</feature>
<evidence type="ECO:0000313" key="2">
    <source>
        <dbReference type="EMBL" id="UVF18639.1"/>
    </source>
</evidence>
<organism evidence="2 3">
    <name type="scientific">Microvirga terrae</name>
    <dbReference type="NCBI Taxonomy" id="2740529"/>
    <lineage>
        <taxon>Bacteria</taxon>
        <taxon>Pseudomonadati</taxon>
        <taxon>Pseudomonadota</taxon>
        <taxon>Alphaproteobacteria</taxon>
        <taxon>Hyphomicrobiales</taxon>
        <taxon>Methylobacteriaceae</taxon>
        <taxon>Microvirga</taxon>
    </lineage>
</organism>
<name>A0ABY5RRR5_9HYPH</name>
<keyword evidence="3" id="KW-1185">Reference proteome</keyword>
<proteinExistence type="predicted"/>
<gene>
    <name evidence="2" type="ORF">HPT29_019430</name>
</gene>
<evidence type="ECO:0000313" key="3">
    <source>
        <dbReference type="Proteomes" id="UP001017257"/>
    </source>
</evidence>
<dbReference type="Proteomes" id="UP001017257">
    <property type="component" value="Chromosome"/>
</dbReference>
<reference evidence="2" key="1">
    <citation type="submission" date="2022-08" db="EMBL/GenBank/DDBJ databases">
        <title>Microvirga terrae sp. nov., isolated from soil.</title>
        <authorList>
            <person name="Kim K.H."/>
            <person name="Seo Y.L."/>
            <person name="Kim J.M."/>
            <person name="Lee J.K."/>
            <person name="Han D.M."/>
            <person name="Jeon C.O."/>
        </authorList>
    </citation>
    <scope>NUCLEOTIDE SEQUENCE</scope>
    <source>
        <strain evidence="2">R24</strain>
    </source>
</reference>
<sequence>MTSFPSTPSPDPTEPALSDPDSPAPSRFPEKLSPERVVLLRDWVECTARPYKEIARQLGISPSTISRYVIQGGWKRPDGAAPAPRIACPNPEPSRRRTNASPPPQAPEPLPPASPPPSRPARRETPPAAPTVPARRREQIVDRLWTLAERHAAILETQPIERAERSLQPLARLTRTLGEIDKHRHVAPEPGTYAIDAPKPRRTIHELRDELAAHLERIQREEGFGWEVREWWFEGGGGI</sequence>
<evidence type="ECO:0000256" key="1">
    <source>
        <dbReference type="SAM" id="MobiDB-lite"/>
    </source>
</evidence>
<dbReference type="RefSeq" id="WP_173946213.1">
    <property type="nucleotide sequence ID" value="NZ_CP102845.1"/>
</dbReference>
<feature type="compositionally biased region" description="Low complexity" evidence="1">
    <location>
        <begin position="14"/>
        <end position="25"/>
    </location>
</feature>
<protein>
    <submittedName>
        <fullName evidence="2">Sigma-70 region 4 domain-containing protein</fullName>
    </submittedName>
</protein>